<dbReference type="EMBL" id="JANPWB010000015">
    <property type="protein sequence ID" value="KAJ1093129.1"/>
    <property type="molecule type" value="Genomic_DNA"/>
</dbReference>
<feature type="region of interest" description="Disordered" evidence="1">
    <location>
        <begin position="64"/>
        <end position="115"/>
    </location>
</feature>
<reference evidence="2" key="1">
    <citation type="journal article" date="2022" name="bioRxiv">
        <title>Sequencing and chromosome-scale assembly of the giantPleurodeles waltlgenome.</title>
        <authorList>
            <person name="Brown T."/>
            <person name="Elewa A."/>
            <person name="Iarovenko S."/>
            <person name="Subramanian E."/>
            <person name="Araus A.J."/>
            <person name="Petzold A."/>
            <person name="Susuki M."/>
            <person name="Suzuki K.-i.T."/>
            <person name="Hayashi T."/>
            <person name="Toyoda A."/>
            <person name="Oliveira C."/>
            <person name="Osipova E."/>
            <person name="Leigh N.D."/>
            <person name="Simon A."/>
            <person name="Yun M.H."/>
        </authorList>
    </citation>
    <scope>NUCLEOTIDE SEQUENCE</scope>
    <source>
        <strain evidence="2">20211129_DDA</strain>
        <tissue evidence="2">Liver</tissue>
    </source>
</reference>
<evidence type="ECO:0000313" key="2">
    <source>
        <dbReference type="EMBL" id="KAJ1093129.1"/>
    </source>
</evidence>
<gene>
    <name evidence="2" type="ORF">NDU88_006238</name>
</gene>
<dbReference type="AlphaFoldDB" id="A0AAV7LQA3"/>
<evidence type="ECO:0000256" key="1">
    <source>
        <dbReference type="SAM" id="MobiDB-lite"/>
    </source>
</evidence>
<proteinExistence type="predicted"/>
<evidence type="ECO:0000313" key="3">
    <source>
        <dbReference type="Proteomes" id="UP001066276"/>
    </source>
</evidence>
<accession>A0AAV7LQA3</accession>
<name>A0AAV7LQA3_PLEWA</name>
<organism evidence="2 3">
    <name type="scientific">Pleurodeles waltl</name>
    <name type="common">Iberian ribbed newt</name>
    <dbReference type="NCBI Taxonomy" id="8319"/>
    <lineage>
        <taxon>Eukaryota</taxon>
        <taxon>Metazoa</taxon>
        <taxon>Chordata</taxon>
        <taxon>Craniata</taxon>
        <taxon>Vertebrata</taxon>
        <taxon>Euteleostomi</taxon>
        <taxon>Amphibia</taxon>
        <taxon>Batrachia</taxon>
        <taxon>Caudata</taxon>
        <taxon>Salamandroidea</taxon>
        <taxon>Salamandridae</taxon>
        <taxon>Pleurodelinae</taxon>
        <taxon>Pleurodeles</taxon>
    </lineage>
</organism>
<comment type="caution">
    <text evidence="2">The sequence shown here is derived from an EMBL/GenBank/DDBJ whole genome shotgun (WGS) entry which is preliminary data.</text>
</comment>
<feature type="compositionally biased region" description="Basic residues" evidence="1">
    <location>
        <begin position="32"/>
        <end position="41"/>
    </location>
</feature>
<protein>
    <submittedName>
        <fullName evidence="2">Uncharacterized protein</fullName>
    </submittedName>
</protein>
<keyword evidence="3" id="KW-1185">Reference proteome</keyword>
<sequence>MLLAETKQKHGRTLKNLLKPPPPKPHSDAQRQRKRLPKVPWKHVRLASLGSLLERALDIEKEMVSGENVSDLDPQDGEYDASDEKASRSCCPLPKRQRLDKQDSEAVPPKADTLP</sequence>
<feature type="region of interest" description="Disordered" evidence="1">
    <location>
        <begin position="1"/>
        <end position="41"/>
    </location>
</feature>
<dbReference type="Proteomes" id="UP001066276">
    <property type="component" value="Chromosome 11"/>
</dbReference>